<gene>
    <name evidence="2" type="primary">AVEN_27237_1</name>
    <name evidence="2" type="ORF">TNCT_292111</name>
</gene>
<evidence type="ECO:0000313" key="3">
    <source>
        <dbReference type="Proteomes" id="UP000887116"/>
    </source>
</evidence>
<dbReference type="AlphaFoldDB" id="A0A8X6LYL2"/>
<reference evidence="2" key="1">
    <citation type="submission" date="2020-07" db="EMBL/GenBank/DDBJ databases">
        <title>Multicomponent nature underlies the extraordinary mechanical properties of spider dragline silk.</title>
        <authorList>
            <person name="Kono N."/>
            <person name="Nakamura H."/>
            <person name="Mori M."/>
            <person name="Yoshida Y."/>
            <person name="Ohtoshi R."/>
            <person name="Malay A.D."/>
            <person name="Moran D.A.P."/>
            <person name="Tomita M."/>
            <person name="Numata K."/>
            <person name="Arakawa K."/>
        </authorList>
    </citation>
    <scope>NUCLEOTIDE SEQUENCE</scope>
</reference>
<evidence type="ECO:0000313" key="2">
    <source>
        <dbReference type="EMBL" id="GFR25462.1"/>
    </source>
</evidence>
<dbReference type="EMBL" id="BMAO01008670">
    <property type="protein sequence ID" value="GFR25462.1"/>
    <property type="molecule type" value="Genomic_DNA"/>
</dbReference>
<keyword evidence="3" id="KW-1185">Reference proteome</keyword>
<name>A0A8X6LYL2_TRICU</name>
<protein>
    <submittedName>
        <fullName evidence="2">Uncharacterized protein</fullName>
    </submittedName>
</protein>
<evidence type="ECO:0000256" key="1">
    <source>
        <dbReference type="SAM" id="MobiDB-lite"/>
    </source>
</evidence>
<dbReference type="Proteomes" id="UP000887116">
    <property type="component" value="Unassembled WGS sequence"/>
</dbReference>
<sequence length="203" mass="23196">MTLVLLQDMIQVEWITYSSPSATVFPLCPHLVETDGLRIAANKNHIPSDQCQDSAVKVVGCRSHETLEFLSTCETVREHMRSGRPLDSYEVQYYGIPGNLPCAYLKIHPKVWANNLVWCSHVFCIDIVPPSFQPRYHELYGVTKREDEVYTLKINNKAISVSIDIITPFYTEAFKESVHPQKTFASPSKPLKDHSFSTKNFFK</sequence>
<organism evidence="2 3">
    <name type="scientific">Trichonephila clavata</name>
    <name type="common">Joro spider</name>
    <name type="synonym">Nephila clavata</name>
    <dbReference type="NCBI Taxonomy" id="2740835"/>
    <lineage>
        <taxon>Eukaryota</taxon>
        <taxon>Metazoa</taxon>
        <taxon>Ecdysozoa</taxon>
        <taxon>Arthropoda</taxon>
        <taxon>Chelicerata</taxon>
        <taxon>Arachnida</taxon>
        <taxon>Araneae</taxon>
        <taxon>Araneomorphae</taxon>
        <taxon>Entelegynae</taxon>
        <taxon>Araneoidea</taxon>
        <taxon>Nephilidae</taxon>
        <taxon>Trichonephila</taxon>
    </lineage>
</organism>
<comment type="caution">
    <text evidence="2">The sequence shown here is derived from an EMBL/GenBank/DDBJ whole genome shotgun (WGS) entry which is preliminary data.</text>
</comment>
<accession>A0A8X6LYL2</accession>
<proteinExistence type="predicted"/>
<dbReference type="OrthoDB" id="9979716at2759"/>
<feature type="region of interest" description="Disordered" evidence="1">
    <location>
        <begin position="183"/>
        <end position="203"/>
    </location>
</feature>